<dbReference type="InterPro" id="IPR013087">
    <property type="entry name" value="Znf_C2H2_type"/>
</dbReference>
<reference evidence="4" key="1">
    <citation type="journal article" date="2017" name="Nat. Microbiol.">
        <title>Global analysis of biosynthetic gene clusters reveals vast potential of secondary metabolite production in Penicillium species.</title>
        <authorList>
            <person name="Nielsen J.C."/>
            <person name="Grijseels S."/>
            <person name="Prigent S."/>
            <person name="Ji B."/>
            <person name="Dainat J."/>
            <person name="Nielsen K.F."/>
            <person name="Frisvad J.C."/>
            <person name="Workman M."/>
            <person name="Nielsen J."/>
        </authorList>
    </citation>
    <scope>NUCLEOTIDE SEQUENCE [LARGE SCALE GENOMIC DNA]</scope>
    <source>
        <strain evidence="4">IBT 11843</strain>
    </source>
</reference>
<evidence type="ECO:0000313" key="4">
    <source>
        <dbReference type="Proteomes" id="UP000191522"/>
    </source>
</evidence>
<keyword evidence="1" id="KW-0862">Zinc</keyword>
<dbReference type="Proteomes" id="UP000191522">
    <property type="component" value="Unassembled WGS sequence"/>
</dbReference>
<dbReference type="STRING" id="69771.A0A1V6PET6"/>
<evidence type="ECO:0000256" key="1">
    <source>
        <dbReference type="PROSITE-ProRule" id="PRU00042"/>
    </source>
</evidence>
<proteinExistence type="predicted"/>
<name>A0A1V6PET6_PENDC</name>
<protein>
    <recommendedName>
        <fullName evidence="2">C2H2-type domain-containing protein</fullName>
    </recommendedName>
</protein>
<organism evidence="3 4">
    <name type="scientific">Penicillium decumbens</name>
    <dbReference type="NCBI Taxonomy" id="69771"/>
    <lineage>
        <taxon>Eukaryota</taxon>
        <taxon>Fungi</taxon>
        <taxon>Dikarya</taxon>
        <taxon>Ascomycota</taxon>
        <taxon>Pezizomycotina</taxon>
        <taxon>Eurotiomycetes</taxon>
        <taxon>Eurotiomycetidae</taxon>
        <taxon>Eurotiales</taxon>
        <taxon>Aspergillaceae</taxon>
        <taxon>Penicillium</taxon>
    </lineage>
</organism>
<dbReference type="OrthoDB" id="5412936at2759"/>
<dbReference type="GO" id="GO:0008270">
    <property type="term" value="F:zinc ion binding"/>
    <property type="evidence" value="ECO:0007669"/>
    <property type="project" value="UniProtKB-KW"/>
</dbReference>
<dbReference type="EMBL" id="MDYL01000007">
    <property type="protein sequence ID" value="OQD75541.1"/>
    <property type="molecule type" value="Genomic_DNA"/>
</dbReference>
<evidence type="ECO:0000259" key="2">
    <source>
        <dbReference type="PROSITE" id="PS50157"/>
    </source>
</evidence>
<dbReference type="AlphaFoldDB" id="A0A1V6PET6"/>
<evidence type="ECO:0000313" key="3">
    <source>
        <dbReference type="EMBL" id="OQD75541.1"/>
    </source>
</evidence>
<keyword evidence="1" id="KW-0479">Metal-binding</keyword>
<sequence>MLLHSQNVQRYLNFPPAARAEHVGACEPQEPSDPPPICSISNSARRSLSAASVSASNFHMSETRPNKTHVVVSAMPASSPTLPGLSSGSSSPSILSVDTADSWRPSMEYSMAPVITPIRPAREDGVSRASSSSWNTAAASLVGSVEDMPARMYVCLFHMLDCHDSFDDAAEWRTHVDSHFGTHPLPPTARCPLCPDTRFVEGDSTSMTAVDNSVAEDTRGNDTGAGLPAWDRMLDHVATEHYQHGHTLAGSRPDFELMRYLYGRRIISDAQFKAMQLAPAPSSPAYHSSQDGVRASIGSADEPYCAPYSRALKLPTSKTSNCSQVPGSTLFPTTLRLTKLKPVLKYQTVCKMSTQDGTTRDSTRNAKNAVRLFKMTFPEFHASFETILDPLIRYFVSSFRLNLDQDVLPTTTYQETEEQRNLRCSIVNSLMTRFSTTDPFRFDRDYDHDIFTFVLYWYLRDPWAAVIRKEIETHTPRSDLNSFTQFSYTPMHVPIKFRPSLFVYDPSHPDLGDFDHERNGMYYSGRRAWLEIQASTETG</sequence>
<gene>
    <name evidence="3" type="ORF">PENDEC_c007G05663</name>
</gene>
<dbReference type="PROSITE" id="PS50157">
    <property type="entry name" value="ZINC_FINGER_C2H2_2"/>
    <property type="match status" value="1"/>
</dbReference>
<keyword evidence="1" id="KW-0863">Zinc-finger</keyword>
<accession>A0A1V6PET6</accession>
<comment type="caution">
    <text evidence="3">The sequence shown here is derived from an EMBL/GenBank/DDBJ whole genome shotgun (WGS) entry which is preliminary data.</text>
</comment>
<keyword evidence="4" id="KW-1185">Reference proteome</keyword>
<feature type="domain" description="C2H2-type" evidence="2">
    <location>
        <begin position="153"/>
        <end position="184"/>
    </location>
</feature>